<dbReference type="InterPro" id="IPR050398">
    <property type="entry name" value="HssS/ArlS-like"/>
</dbReference>
<gene>
    <name evidence="16" type="ORF">DL07_01430</name>
</gene>
<dbReference type="PANTHER" id="PTHR45528:SF1">
    <property type="entry name" value="SENSOR HISTIDINE KINASE CPXA"/>
    <property type="match status" value="1"/>
</dbReference>
<dbReference type="Proteomes" id="UP000027855">
    <property type="component" value="Unassembled WGS sequence"/>
</dbReference>
<feature type="domain" description="Histidine kinase" evidence="15">
    <location>
        <begin position="235"/>
        <end position="447"/>
    </location>
</feature>
<protein>
    <recommendedName>
        <fullName evidence="3">histidine kinase</fullName>
        <ecNumber evidence="3">2.7.13.3</ecNumber>
    </recommendedName>
</protein>
<keyword evidence="4" id="KW-1003">Cell membrane</keyword>
<keyword evidence="13 14" id="KW-0472">Membrane</keyword>
<evidence type="ECO:0000256" key="2">
    <source>
        <dbReference type="ARBA" id="ARBA00004651"/>
    </source>
</evidence>
<dbReference type="AlphaFoldDB" id="A0A074J115"/>
<dbReference type="CDD" id="cd00082">
    <property type="entry name" value="HisKA"/>
    <property type="match status" value="1"/>
</dbReference>
<evidence type="ECO:0000256" key="14">
    <source>
        <dbReference type="SAM" id="Phobius"/>
    </source>
</evidence>
<evidence type="ECO:0000256" key="9">
    <source>
        <dbReference type="ARBA" id="ARBA00022777"/>
    </source>
</evidence>
<dbReference type="PRINTS" id="PR01780">
    <property type="entry name" value="LANTIREGPROT"/>
</dbReference>
<evidence type="ECO:0000256" key="5">
    <source>
        <dbReference type="ARBA" id="ARBA00022553"/>
    </source>
</evidence>
<dbReference type="Pfam" id="PF02518">
    <property type="entry name" value="HATPase_c"/>
    <property type="match status" value="1"/>
</dbReference>
<evidence type="ECO:0000259" key="15">
    <source>
        <dbReference type="PROSITE" id="PS50109"/>
    </source>
</evidence>
<organism evidence="16 17">
    <name type="scientific">Streptococcus salivarius</name>
    <dbReference type="NCBI Taxonomy" id="1304"/>
    <lineage>
        <taxon>Bacteria</taxon>
        <taxon>Bacillati</taxon>
        <taxon>Bacillota</taxon>
        <taxon>Bacilli</taxon>
        <taxon>Lactobacillales</taxon>
        <taxon>Streptococcaceae</taxon>
        <taxon>Streptococcus</taxon>
    </lineage>
</organism>
<dbReference type="PANTHER" id="PTHR45528">
    <property type="entry name" value="SENSOR HISTIDINE KINASE CPXA"/>
    <property type="match status" value="1"/>
</dbReference>
<dbReference type="InterPro" id="IPR008358">
    <property type="entry name" value="Sig_transdc_His_kin/Pase_MprB"/>
</dbReference>
<feature type="transmembrane region" description="Helical" evidence="14">
    <location>
        <begin position="12"/>
        <end position="37"/>
    </location>
</feature>
<dbReference type="SMART" id="SM00387">
    <property type="entry name" value="HATPase_c"/>
    <property type="match status" value="1"/>
</dbReference>
<evidence type="ECO:0000313" key="16">
    <source>
        <dbReference type="EMBL" id="KEO45368.1"/>
    </source>
</evidence>
<dbReference type="InterPro" id="IPR036097">
    <property type="entry name" value="HisK_dim/P_sf"/>
</dbReference>
<sequence>MSKKYSIKKRVWLVVFEVCAGFFITILIIYIISFSFLRLNIVTSHNIGEEYHFEDKKTIKQLANYAESLGLDYVILDNKVNKIIKGKYIPKEFSLFRKVVEEKDNLILDTVHYDFYNNVDYSIVIRYNEMPEFSNPNFRDVPYNMLTFYFLGLGIITSIVVASTRFVKEISSNFKEIKKIANKMGIERLSKQENFSKITEFDDILATLYTKGDGLKNLIDREKLEKQDLSFQISALSHDIKTPLTVLKGNLELLELTSLTTSQQSYVLSMDNSISVFESYFDSLISYTRMLSEDRGAKLIVVEELLSELHFEVDDLLNINDVEFSIGNHLVSSSFYGEEENLIRAISNLLVNAIRFTPSSNKKIEVILSESETLIYFEVWNNGPQFNDSTLKNGTKLFYTEDNSRGNKHYGIGLAFVNGVAIKHGGHLQLVNPARGGASAILSIKKK</sequence>
<evidence type="ECO:0000256" key="11">
    <source>
        <dbReference type="ARBA" id="ARBA00022989"/>
    </source>
</evidence>
<evidence type="ECO:0000256" key="10">
    <source>
        <dbReference type="ARBA" id="ARBA00022840"/>
    </source>
</evidence>
<dbReference type="Pfam" id="PF00512">
    <property type="entry name" value="HisKA"/>
    <property type="match status" value="1"/>
</dbReference>
<dbReference type="InterPro" id="IPR003594">
    <property type="entry name" value="HATPase_dom"/>
</dbReference>
<dbReference type="InterPro" id="IPR005467">
    <property type="entry name" value="His_kinase_dom"/>
</dbReference>
<evidence type="ECO:0000256" key="6">
    <source>
        <dbReference type="ARBA" id="ARBA00022679"/>
    </source>
</evidence>
<evidence type="ECO:0000313" key="17">
    <source>
        <dbReference type="Proteomes" id="UP000027855"/>
    </source>
</evidence>
<dbReference type="GO" id="GO:0000155">
    <property type="term" value="F:phosphorelay sensor kinase activity"/>
    <property type="evidence" value="ECO:0007669"/>
    <property type="project" value="InterPro"/>
</dbReference>
<dbReference type="InterPro" id="IPR003661">
    <property type="entry name" value="HisK_dim/P_dom"/>
</dbReference>
<reference evidence="16 17" key="1">
    <citation type="submission" date="2014-04" db="EMBL/GenBank/DDBJ databases">
        <title>Variable characteristics of bacteriocin-producing Streptococcus salivarius strains isolated from Malaysian subjects.</title>
        <authorList>
            <person name="Philip K."/>
            <person name="Barbour A."/>
        </authorList>
    </citation>
    <scope>NUCLEOTIDE SEQUENCE [LARGE SCALE GENOMIC DNA]</scope>
    <source>
        <strain evidence="16 17">NU10</strain>
    </source>
</reference>
<dbReference type="PROSITE" id="PS50109">
    <property type="entry name" value="HIS_KIN"/>
    <property type="match status" value="1"/>
</dbReference>
<name>A0A074J115_STRSL</name>
<evidence type="ECO:0000256" key="1">
    <source>
        <dbReference type="ARBA" id="ARBA00000085"/>
    </source>
</evidence>
<accession>A0A074J115</accession>
<keyword evidence="5" id="KW-0597">Phosphoprotein</keyword>
<evidence type="ECO:0000256" key="8">
    <source>
        <dbReference type="ARBA" id="ARBA00022741"/>
    </source>
</evidence>
<keyword evidence="8" id="KW-0547">Nucleotide-binding</keyword>
<keyword evidence="6" id="KW-0808">Transferase</keyword>
<keyword evidence="11 14" id="KW-1133">Transmembrane helix</keyword>
<dbReference type="SMART" id="SM00388">
    <property type="entry name" value="HisKA"/>
    <property type="match status" value="1"/>
</dbReference>
<evidence type="ECO:0000256" key="12">
    <source>
        <dbReference type="ARBA" id="ARBA00023012"/>
    </source>
</evidence>
<dbReference type="InterPro" id="IPR036890">
    <property type="entry name" value="HATPase_C_sf"/>
</dbReference>
<evidence type="ECO:0000256" key="3">
    <source>
        <dbReference type="ARBA" id="ARBA00012438"/>
    </source>
</evidence>
<keyword evidence="9 16" id="KW-0418">Kinase</keyword>
<evidence type="ECO:0000256" key="7">
    <source>
        <dbReference type="ARBA" id="ARBA00022692"/>
    </source>
</evidence>
<dbReference type="SUPFAM" id="SSF47384">
    <property type="entry name" value="Homodimeric domain of signal transducing histidine kinase"/>
    <property type="match status" value="1"/>
</dbReference>
<dbReference type="GO" id="GO:0005524">
    <property type="term" value="F:ATP binding"/>
    <property type="evidence" value="ECO:0007669"/>
    <property type="project" value="UniProtKB-KW"/>
</dbReference>
<dbReference type="Gene3D" id="1.10.287.130">
    <property type="match status" value="1"/>
</dbReference>
<comment type="caution">
    <text evidence="16">The sequence shown here is derived from an EMBL/GenBank/DDBJ whole genome shotgun (WGS) entry which is preliminary data.</text>
</comment>
<proteinExistence type="predicted"/>
<dbReference type="EC" id="2.7.13.3" evidence="3"/>
<dbReference type="EMBL" id="JJMT01000011">
    <property type="protein sequence ID" value="KEO45368.1"/>
    <property type="molecule type" value="Genomic_DNA"/>
</dbReference>
<evidence type="ECO:0000256" key="4">
    <source>
        <dbReference type="ARBA" id="ARBA00022475"/>
    </source>
</evidence>
<dbReference type="SUPFAM" id="SSF55874">
    <property type="entry name" value="ATPase domain of HSP90 chaperone/DNA topoisomerase II/histidine kinase"/>
    <property type="match status" value="1"/>
</dbReference>
<dbReference type="GO" id="GO:0005886">
    <property type="term" value="C:plasma membrane"/>
    <property type="evidence" value="ECO:0007669"/>
    <property type="project" value="UniProtKB-SubCell"/>
</dbReference>
<evidence type="ECO:0000256" key="13">
    <source>
        <dbReference type="ARBA" id="ARBA00023136"/>
    </source>
</evidence>
<feature type="transmembrane region" description="Helical" evidence="14">
    <location>
        <begin position="146"/>
        <end position="167"/>
    </location>
</feature>
<keyword evidence="7 14" id="KW-0812">Transmembrane</keyword>
<dbReference type="RefSeq" id="WP_037601589.1">
    <property type="nucleotide sequence ID" value="NZ_JJMS01000003.1"/>
</dbReference>
<comment type="subcellular location">
    <subcellularLocation>
        <location evidence="2">Cell membrane</location>
        <topology evidence="2">Multi-pass membrane protein</topology>
    </subcellularLocation>
</comment>
<comment type="catalytic activity">
    <reaction evidence="1">
        <text>ATP + protein L-histidine = ADP + protein N-phospho-L-histidine.</text>
        <dbReference type="EC" id="2.7.13.3"/>
    </reaction>
</comment>
<dbReference type="Gene3D" id="3.30.565.10">
    <property type="entry name" value="Histidine kinase-like ATPase, C-terminal domain"/>
    <property type="match status" value="1"/>
</dbReference>
<keyword evidence="12" id="KW-0902">Two-component regulatory system</keyword>
<keyword evidence="10" id="KW-0067">ATP-binding</keyword>